<dbReference type="RefSeq" id="WP_224865284.1">
    <property type="nucleotide sequence ID" value="NZ_JAYJJT010000018.1"/>
</dbReference>
<comment type="caution">
    <text evidence="5">The sequence shown here is derived from an EMBL/GenBank/DDBJ whole genome shotgun (WGS) entry which is preliminary data.</text>
</comment>
<keyword evidence="1" id="KW-0175">Coiled coil</keyword>
<dbReference type="EMBL" id="JAYJJT010000018">
    <property type="protein sequence ID" value="MEB3051160.1"/>
    <property type="molecule type" value="Genomic_DNA"/>
</dbReference>
<keyword evidence="2" id="KW-0472">Membrane</keyword>
<dbReference type="Pfam" id="PF04536">
    <property type="entry name" value="TPM_phosphatase"/>
    <property type="match status" value="1"/>
</dbReference>
<keyword evidence="3" id="KW-0732">Signal</keyword>
<feature type="signal peptide" evidence="3">
    <location>
        <begin position="1"/>
        <end position="26"/>
    </location>
</feature>
<dbReference type="Proteomes" id="UP001299046">
    <property type="component" value="Unassembled WGS sequence"/>
</dbReference>
<gene>
    <name evidence="5" type="ORF">KV112_15660</name>
</gene>
<name>A0ABU5YN29_9MYCO</name>
<evidence type="ECO:0000256" key="2">
    <source>
        <dbReference type="SAM" id="Phobius"/>
    </source>
</evidence>
<keyword evidence="2" id="KW-1133">Transmembrane helix</keyword>
<keyword evidence="6" id="KW-1185">Reference proteome</keyword>
<feature type="transmembrane region" description="Helical" evidence="2">
    <location>
        <begin position="163"/>
        <end position="184"/>
    </location>
</feature>
<evidence type="ECO:0000256" key="1">
    <source>
        <dbReference type="SAM" id="Coils"/>
    </source>
</evidence>
<reference evidence="5 6" key="1">
    <citation type="submission" date="2023-12" db="EMBL/GenBank/DDBJ databases">
        <title>Description of new species of Mycobacterium terrae complex isolated from sewage at the Sao Paulo Zoological Park Foundation in Brazil.</title>
        <authorList>
            <person name="Romagnoli C.L."/>
            <person name="Conceicao E.C."/>
            <person name="Machado E."/>
            <person name="Barreto L.B.P.F."/>
            <person name="Sharma A."/>
            <person name="Silva N.M."/>
            <person name="Marques L.E."/>
            <person name="Juliana M.A."/>
            <person name="Lourenco M.C.S."/>
            <person name="Digiampietri L.A."/>
            <person name="Suffys P.N."/>
            <person name="Viana-Niero C."/>
        </authorList>
    </citation>
    <scope>NUCLEOTIDE SEQUENCE [LARGE SCALE GENOMIC DNA]</scope>
    <source>
        <strain evidence="5 6">MYC123</strain>
    </source>
</reference>
<evidence type="ECO:0000259" key="4">
    <source>
        <dbReference type="Pfam" id="PF04536"/>
    </source>
</evidence>
<dbReference type="InterPro" id="IPR007621">
    <property type="entry name" value="TPM_dom"/>
</dbReference>
<organism evidence="5 6">
    <name type="scientific">[Mycobacterium] zoologicum</name>
    <dbReference type="NCBI Taxonomy" id="2872311"/>
    <lineage>
        <taxon>Bacteria</taxon>
        <taxon>Bacillati</taxon>
        <taxon>Actinomycetota</taxon>
        <taxon>Actinomycetes</taxon>
        <taxon>Mycobacteriales</taxon>
        <taxon>Mycobacteriaceae</taxon>
        <taxon>Mycolicibacter</taxon>
    </lineage>
</organism>
<keyword evidence="2" id="KW-0812">Transmembrane</keyword>
<feature type="domain" description="TPM" evidence="4">
    <location>
        <begin position="36"/>
        <end position="154"/>
    </location>
</feature>
<dbReference type="Gene3D" id="3.10.310.50">
    <property type="match status" value="1"/>
</dbReference>
<feature type="coiled-coil region" evidence="1">
    <location>
        <begin position="496"/>
        <end position="563"/>
    </location>
</feature>
<evidence type="ECO:0000313" key="5">
    <source>
        <dbReference type="EMBL" id="MEB3051160.1"/>
    </source>
</evidence>
<sequence length="663" mass="69385">MRFTRLAGTVLAVLAAVLLVAPSVSAQPAMRLPSSITDSAGVLSPSDRDAVQGAIDRLYAEQHIRLWVVFVDVFSGQTADGWGQSTAKLSDLRDNDALLAVATADRSYAFLVSTGISGLSASKVETLRRNQIEPALHRNDWAGAATAAANGLTAAAAPTQISWAPILMALAAVALAGVLVLLVVRQLRTRRRNAALVAARRLDSTDPNALANVSVDVLDALSREKVVVVDNAIRTSANELELAVDEFGEDRTRSFTQAVAAAKASMAHAFTVRQQLDDDIPETPAQQRDLLTGVIVTASRADRELETQRTSFEQLRDLVLNAPERLDAMTQQLVELTGRIPAAERHLLELHNEFDDTALSSVAGNVKTAQDRADFAERNITRARGLADHPVTGGQSDLVDAVRAAESALGQGRSLLDAVDTAARDIRHAVATLPEAISDIEAGITQANEQLQRGVGSHKSELTSARDKATWAAHDARASGDPLGAFTTLIKADAALDQLLATLAEERAAAERLARTCEQALFTASSRIRAVSDYIDTRRGSVGPEARTRLAEARRQLDAAQDKRSTDVAGAITQANGAATLAAAAQSLAKADVQSAQRAYYGRYGNSGNDTGAMLGGIIIGNILSGGGMGGGFGGGSGGGGWSPTSFGGSSGGGGFFGGGGRF</sequence>
<evidence type="ECO:0000256" key="3">
    <source>
        <dbReference type="SAM" id="SignalP"/>
    </source>
</evidence>
<evidence type="ECO:0000313" key="6">
    <source>
        <dbReference type="Proteomes" id="UP001299046"/>
    </source>
</evidence>
<feature type="chain" id="PRO_5046236996" evidence="3">
    <location>
        <begin position="27"/>
        <end position="663"/>
    </location>
</feature>
<accession>A0ABU5YN29</accession>
<protein>
    <submittedName>
        <fullName evidence="5">TPM domain-containing protein</fullName>
    </submittedName>
</protein>
<proteinExistence type="predicted"/>